<dbReference type="PANTHER" id="PTHR35024:SF4">
    <property type="entry name" value="POLYMER-FORMING CYTOSKELETAL PROTEIN"/>
    <property type="match status" value="1"/>
</dbReference>
<feature type="compositionally biased region" description="Basic and acidic residues" evidence="2">
    <location>
        <begin position="136"/>
        <end position="146"/>
    </location>
</feature>
<dbReference type="Pfam" id="PF04519">
    <property type="entry name" value="Bactofilin"/>
    <property type="match status" value="1"/>
</dbReference>
<feature type="region of interest" description="Disordered" evidence="2">
    <location>
        <begin position="22"/>
        <end position="76"/>
    </location>
</feature>
<protein>
    <recommendedName>
        <fullName evidence="5">Polymer-forming cytoskeletal protein</fullName>
    </recommendedName>
</protein>
<evidence type="ECO:0000313" key="4">
    <source>
        <dbReference type="Proteomes" id="UP000002139"/>
    </source>
</evidence>
<proteinExistence type="inferred from homology"/>
<dbReference type="InterPro" id="IPR007607">
    <property type="entry name" value="BacA/B"/>
</dbReference>
<evidence type="ECO:0008006" key="5">
    <source>
        <dbReference type="Google" id="ProtNLM"/>
    </source>
</evidence>
<feature type="compositionally biased region" description="Low complexity" evidence="2">
    <location>
        <begin position="126"/>
        <end position="135"/>
    </location>
</feature>
<gene>
    <name evidence="3" type="ordered locus">sce2842</name>
</gene>
<reference evidence="3 4" key="1">
    <citation type="journal article" date="2007" name="Nat. Biotechnol.">
        <title>Complete genome sequence of the myxobacterium Sorangium cellulosum.</title>
        <authorList>
            <person name="Schneiker S."/>
            <person name="Perlova O."/>
            <person name="Kaiser O."/>
            <person name="Gerth K."/>
            <person name="Alici A."/>
            <person name="Altmeyer M.O."/>
            <person name="Bartels D."/>
            <person name="Bekel T."/>
            <person name="Beyer S."/>
            <person name="Bode E."/>
            <person name="Bode H.B."/>
            <person name="Bolten C.J."/>
            <person name="Choudhuri J.V."/>
            <person name="Doss S."/>
            <person name="Elnakady Y.A."/>
            <person name="Frank B."/>
            <person name="Gaigalat L."/>
            <person name="Goesmann A."/>
            <person name="Groeger C."/>
            <person name="Gross F."/>
            <person name="Jelsbak L."/>
            <person name="Jelsbak L."/>
            <person name="Kalinowski J."/>
            <person name="Kegler C."/>
            <person name="Knauber T."/>
            <person name="Konietzny S."/>
            <person name="Kopp M."/>
            <person name="Krause L."/>
            <person name="Krug D."/>
            <person name="Linke B."/>
            <person name="Mahmud T."/>
            <person name="Martinez-Arias R."/>
            <person name="McHardy A.C."/>
            <person name="Merai M."/>
            <person name="Meyer F."/>
            <person name="Mormann S."/>
            <person name="Munoz-Dorado J."/>
            <person name="Perez J."/>
            <person name="Pradella S."/>
            <person name="Rachid S."/>
            <person name="Raddatz G."/>
            <person name="Rosenau F."/>
            <person name="Rueckert C."/>
            <person name="Sasse F."/>
            <person name="Scharfe M."/>
            <person name="Schuster S.C."/>
            <person name="Suen G."/>
            <person name="Treuner-Lange A."/>
            <person name="Velicer G.J."/>
            <person name="Vorholter F.-J."/>
            <person name="Weissman K.J."/>
            <person name="Welch R.D."/>
            <person name="Wenzel S.C."/>
            <person name="Whitworth D.E."/>
            <person name="Wilhelm S."/>
            <person name="Wittmann C."/>
            <person name="Bloecker H."/>
            <person name="Puehler A."/>
            <person name="Mueller R."/>
        </authorList>
    </citation>
    <scope>NUCLEOTIDE SEQUENCE [LARGE SCALE GENOMIC DNA]</scope>
    <source>
        <strain evidence="4">So ce56</strain>
    </source>
</reference>
<feature type="compositionally biased region" description="Low complexity" evidence="2">
    <location>
        <begin position="37"/>
        <end position="49"/>
    </location>
</feature>
<feature type="compositionally biased region" description="Low complexity" evidence="2">
    <location>
        <begin position="264"/>
        <end position="293"/>
    </location>
</feature>
<name>A9GEE7_SORC5</name>
<organism evidence="3 4">
    <name type="scientific">Sorangium cellulosum (strain So ce56)</name>
    <name type="common">Polyangium cellulosum (strain So ce56)</name>
    <dbReference type="NCBI Taxonomy" id="448385"/>
    <lineage>
        <taxon>Bacteria</taxon>
        <taxon>Pseudomonadati</taxon>
        <taxon>Myxococcota</taxon>
        <taxon>Polyangia</taxon>
        <taxon>Polyangiales</taxon>
        <taxon>Polyangiaceae</taxon>
        <taxon>Sorangium</taxon>
    </lineage>
</organism>
<dbReference type="KEGG" id="scl:sce2842"/>
<evidence type="ECO:0000256" key="2">
    <source>
        <dbReference type="SAM" id="MobiDB-lite"/>
    </source>
</evidence>
<dbReference type="STRING" id="448385.sce2842"/>
<dbReference type="Proteomes" id="UP000002139">
    <property type="component" value="Chromosome"/>
</dbReference>
<comment type="similarity">
    <text evidence="1">Belongs to the bactofilin family.</text>
</comment>
<evidence type="ECO:0000256" key="1">
    <source>
        <dbReference type="ARBA" id="ARBA00044755"/>
    </source>
</evidence>
<dbReference type="AlphaFoldDB" id="A9GEE7"/>
<accession>A9GEE7</accession>
<dbReference type="PANTHER" id="PTHR35024">
    <property type="entry name" value="HYPOTHETICAL CYTOSOLIC PROTEIN"/>
    <property type="match status" value="1"/>
</dbReference>
<evidence type="ECO:0000313" key="3">
    <source>
        <dbReference type="EMBL" id="CAN93002.1"/>
    </source>
</evidence>
<feature type="region of interest" description="Disordered" evidence="2">
    <location>
        <begin position="110"/>
        <end position="148"/>
    </location>
</feature>
<keyword evidence="4" id="KW-1185">Reference proteome</keyword>
<feature type="compositionally biased region" description="Polar residues" evidence="2">
    <location>
        <begin position="27"/>
        <end position="36"/>
    </location>
</feature>
<dbReference type="EMBL" id="AM746676">
    <property type="protein sequence ID" value="CAN93002.1"/>
    <property type="molecule type" value="Genomic_DNA"/>
</dbReference>
<dbReference type="eggNOG" id="COG1664">
    <property type="taxonomic scope" value="Bacteria"/>
</dbReference>
<dbReference type="HOGENOM" id="CLU_894008_0_0_7"/>
<feature type="region of interest" description="Disordered" evidence="2">
    <location>
        <begin position="247"/>
        <end position="311"/>
    </location>
</feature>
<sequence>MGSTGGAVGGAGGVCADATEMLPRTPAATSNDRNVISTPSPGRLGPSRSTRPRRSARRNTCSVRPLCRKRTPPQIEPKHLKSFNIHGHRRAPVTRLTRTPVANVTMPEVSQQAMEPMSFPGDRDSPLSPRSPGSPRGDDGGGHRPTEINALLGRGTHFEGKLFFEGRVRIDGSFRGEIRGEDVLVIGEGALVIGEIHVVTCIVTGGEVQASIRARDAIELYAPSKVTGALHAPAIFIDRGVQFDGSCKMAPLDEEPGERPLRPPAASSEPDADAAGQAANAAPTTPTTPMTDDSGGSAQRGVNAKRADADR</sequence>